<evidence type="ECO:0000256" key="12">
    <source>
        <dbReference type="ARBA" id="ARBA00046271"/>
    </source>
</evidence>
<name>A0A1B6BXX4_9HEMI</name>
<comment type="similarity">
    <text evidence="1">Belongs to the peroxin-13 family.</text>
</comment>
<evidence type="ECO:0000256" key="8">
    <source>
        <dbReference type="ARBA" id="ARBA00023136"/>
    </source>
</evidence>
<feature type="compositionally biased region" description="Polar residues" evidence="14">
    <location>
        <begin position="1"/>
        <end position="13"/>
    </location>
</feature>
<evidence type="ECO:0000256" key="13">
    <source>
        <dbReference type="PROSITE-ProRule" id="PRU00192"/>
    </source>
</evidence>
<feature type="region of interest" description="Disordered" evidence="14">
    <location>
        <begin position="1"/>
        <end position="30"/>
    </location>
</feature>
<dbReference type="InterPro" id="IPR036028">
    <property type="entry name" value="SH3-like_dom_sf"/>
</dbReference>
<dbReference type="PANTHER" id="PTHR19332:SF1">
    <property type="entry name" value="PEROXISOMAL MEMBRANE PROTEIN PEX13"/>
    <property type="match status" value="1"/>
</dbReference>
<protein>
    <recommendedName>
        <fullName evidence="11">Peroxisomal membrane protein PEX13</fullName>
    </recommendedName>
    <alternativeName>
        <fullName evidence="10">Peroxin-13</fullName>
    </alternativeName>
</protein>
<dbReference type="PROSITE" id="PS50002">
    <property type="entry name" value="SH3"/>
    <property type="match status" value="1"/>
</dbReference>
<comment type="subcellular location">
    <subcellularLocation>
        <location evidence="12">Peroxisome membrane</location>
    </subcellularLocation>
</comment>
<dbReference type="InterPro" id="IPR001452">
    <property type="entry name" value="SH3_domain"/>
</dbReference>
<dbReference type="PANTHER" id="PTHR19332">
    <property type="entry name" value="PEROXISOMAL MEMBRANE PROTEIN PEX13"/>
    <property type="match status" value="1"/>
</dbReference>
<evidence type="ECO:0000256" key="5">
    <source>
        <dbReference type="ARBA" id="ARBA00022927"/>
    </source>
</evidence>
<keyword evidence="8" id="KW-0472">Membrane</keyword>
<evidence type="ECO:0000259" key="15">
    <source>
        <dbReference type="PROSITE" id="PS50002"/>
    </source>
</evidence>
<dbReference type="SUPFAM" id="SSF50044">
    <property type="entry name" value="SH3-domain"/>
    <property type="match status" value="1"/>
</dbReference>
<evidence type="ECO:0000256" key="11">
    <source>
        <dbReference type="ARBA" id="ARBA00034535"/>
    </source>
</evidence>
<keyword evidence="2 13" id="KW-0728">SH3 domain</keyword>
<feature type="compositionally biased region" description="Polar residues" evidence="14">
    <location>
        <begin position="21"/>
        <end position="30"/>
    </location>
</feature>
<evidence type="ECO:0000256" key="4">
    <source>
        <dbReference type="ARBA" id="ARBA00022692"/>
    </source>
</evidence>
<proteinExistence type="inferred from homology"/>
<evidence type="ECO:0000256" key="7">
    <source>
        <dbReference type="ARBA" id="ARBA00023010"/>
    </source>
</evidence>
<keyword evidence="5" id="KW-0653">Protein transport</keyword>
<dbReference type="Gene3D" id="2.30.30.40">
    <property type="entry name" value="SH3 Domains"/>
    <property type="match status" value="1"/>
</dbReference>
<evidence type="ECO:0000256" key="9">
    <source>
        <dbReference type="ARBA" id="ARBA00023140"/>
    </source>
</evidence>
<evidence type="ECO:0000256" key="6">
    <source>
        <dbReference type="ARBA" id="ARBA00022989"/>
    </source>
</evidence>
<feature type="domain" description="SH3" evidence="15">
    <location>
        <begin position="263"/>
        <end position="329"/>
    </location>
</feature>
<dbReference type="GO" id="GO:1990429">
    <property type="term" value="C:peroxisomal importomer complex"/>
    <property type="evidence" value="ECO:0007669"/>
    <property type="project" value="TreeGrafter"/>
</dbReference>
<sequence length="359" mass="40467">MNNNQNRLDSNFVHSLPNPLPHSNSGPNQVGSIRTVVPPTLPQRPQLNHFPVQNFPQQYGMNSYGSRYGYGSHMGNYLSNAGYRGYGNFGPSGYGGYPYSGRPIHSFNGWENRLINYAEESSRPAFQSIESLVNAFSSVSMMLESTFLAMQSSFGAVIGLTDNFSRLRQLSVQYIPIFAVLRFIQNFLRRLLYFFGIIKNNPNNEQLWHNAQLEINQSQMVQSQSVWPVLGFLGFLFAGPYLLSKFLGLSRSNSGHAWNPLEEPGFLVIATYPFGTNYPTELSFKKGQKLQLAPKKYNSDQRFQGWLLAADEDGKIGLVPANYISMIKSTSQINNSSVKQQMQQDPIPEPKDIYENNVN</sequence>
<dbReference type="AlphaFoldDB" id="A0A1B6BXX4"/>
<keyword evidence="6" id="KW-1133">Transmembrane helix</keyword>
<keyword evidence="3" id="KW-0813">Transport</keyword>
<dbReference type="InterPro" id="IPR007223">
    <property type="entry name" value="Peroxin-13_N"/>
</dbReference>
<dbReference type="Pfam" id="PF04088">
    <property type="entry name" value="Peroxin-13_N"/>
    <property type="match status" value="1"/>
</dbReference>
<keyword evidence="7" id="KW-0811">Translocation</keyword>
<reference evidence="16" key="1">
    <citation type="submission" date="2015-12" db="EMBL/GenBank/DDBJ databases">
        <title>De novo transcriptome assembly of four potential Pierce s Disease insect vectors from Arizona vineyards.</title>
        <authorList>
            <person name="Tassone E.E."/>
        </authorList>
    </citation>
    <scope>NUCLEOTIDE SEQUENCE</scope>
</reference>
<feature type="compositionally biased region" description="Polar residues" evidence="14">
    <location>
        <begin position="335"/>
        <end position="344"/>
    </location>
</feature>
<dbReference type="Pfam" id="PF00018">
    <property type="entry name" value="SH3_1"/>
    <property type="match status" value="1"/>
</dbReference>
<accession>A0A1B6BXX4</accession>
<dbReference type="InterPro" id="IPR035463">
    <property type="entry name" value="Pex13"/>
</dbReference>
<dbReference type="GO" id="GO:0016560">
    <property type="term" value="P:protein import into peroxisome matrix, docking"/>
    <property type="evidence" value="ECO:0007669"/>
    <property type="project" value="InterPro"/>
</dbReference>
<evidence type="ECO:0000256" key="2">
    <source>
        <dbReference type="ARBA" id="ARBA00022443"/>
    </source>
</evidence>
<evidence type="ECO:0000256" key="10">
    <source>
        <dbReference type="ARBA" id="ARBA00029693"/>
    </source>
</evidence>
<evidence type="ECO:0000313" key="16">
    <source>
        <dbReference type="EMBL" id="JAS05869.1"/>
    </source>
</evidence>
<evidence type="ECO:0000256" key="14">
    <source>
        <dbReference type="SAM" id="MobiDB-lite"/>
    </source>
</evidence>
<keyword evidence="9" id="KW-0576">Peroxisome</keyword>
<dbReference type="EMBL" id="GEDC01031429">
    <property type="protein sequence ID" value="JAS05869.1"/>
    <property type="molecule type" value="Transcribed_RNA"/>
</dbReference>
<feature type="region of interest" description="Disordered" evidence="14">
    <location>
        <begin position="335"/>
        <end position="359"/>
    </location>
</feature>
<gene>
    <name evidence="16" type="ORF">g.13790</name>
</gene>
<feature type="compositionally biased region" description="Basic and acidic residues" evidence="14">
    <location>
        <begin position="348"/>
        <end position="359"/>
    </location>
</feature>
<organism evidence="16">
    <name type="scientific">Clastoptera arizonana</name>
    <name type="common">Arizona spittle bug</name>
    <dbReference type="NCBI Taxonomy" id="38151"/>
    <lineage>
        <taxon>Eukaryota</taxon>
        <taxon>Metazoa</taxon>
        <taxon>Ecdysozoa</taxon>
        <taxon>Arthropoda</taxon>
        <taxon>Hexapoda</taxon>
        <taxon>Insecta</taxon>
        <taxon>Pterygota</taxon>
        <taxon>Neoptera</taxon>
        <taxon>Paraneoptera</taxon>
        <taxon>Hemiptera</taxon>
        <taxon>Auchenorrhyncha</taxon>
        <taxon>Cercopoidea</taxon>
        <taxon>Clastopteridae</taxon>
        <taxon>Clastoptera</taxon>
    </lineage>
</organism>
<dbReference type="SMART" id="SM00326">
    <property type="entry name" value="SH3"/>
    <property type="match status" value="1"/>
</dbReference>
<keyword evidence="4" id="KW-0812">Transmembrane</keyword>
<dbReference type="GO" id="GO:0005778">
    <property type="term" value="C:peroxisomal membrane"/>
    <property type="evidence" value="ECO:0007669"/>
    <property type="project" value="UniProtKB-SubCell"/>
</dbReference>
<evidence type="ECO:0000256" key="3">
    <source>
        <dbReference type="ARBA" id="ARBA00022448"/>
    </source>
</evidence>
<evidence type="ECO:0000256" key="1">
    <source>
        <dbReference type="ARBA" id="ARBA00006033"/>
    </source>
</evidence>